<keyword evidence="2" id="KW-0004">4Fe-4S</keyword>
<evidence type="ECO:0000259" key="7">
    <source>
        <dbReference type="PROSITE" id="PS51918"/>
    </source>
</evidence>
<feature type="domain" description="Radical SAM core" evidence="7">
    <location>
        <begin position="11"/>
        <end position="234"/>
    </location>
</feature>
<dbReference type="SUPFAM" id="SSF102114">
    <property type="entry name" value="Radical SAM enzymes"/>
    <property type="match status" value="1"/>
</dbReference>
<keyword evidence="4" id="KW-0479">Metal-binding</keyword>
<proteinExistence type="predicted"/>
<dbReference type="SFLD" id="SFLDG01067">
    <property type="entry name" value="SPASM/twitch_domain_containing"/>
    <property type="match status" value="1"/>
</dbReference>
<keyword evidence="9" id="KW-1185">Reference proteome</keyword>
<evidence type="ECO:0000313" key="8">
    <source>
        <dbReference type="EMBL" id="MBK3331547.1"/>
    </source>
</evidence>
<dbReference type="InterPro" id="IPR040084">
    <property type="entry name" value="GTPase_Obg"/>
</dbReference>
<dbReference type="EMBL" id="JAACYA010000001">
    <property type="protein sequence ID" value="MBK3331547.1"/>
    <property type="molecule type" value="Genomic_DNA"/>
</dbReference>
<dbReference type="InterPro" id="IPR058240">
    <property type="entry name" value="rSAM_sf"/>
</dbReference>
<dbReference type="SFLD" id="SFLDG01083">
    <property type="entry name" value="Uncharacterised_Radical_SAM_Su"/>
    <property type="match status" value="1"/>
</dbReference>
<dbReference type="PANTHER" id="PTHR43787:SF11">
    <property type="entry name" value="UPF0026 PROTEIN SLR1464"/>
    <property type="match status" value="1"/>
</dbReference>
<comment type="caution">
    <text evidence="8">The sequence shown here is derived from an EMBL/GenBank/DDBJ whole genome shotgun (WGS) entry which is preliminary data.</text>
</comment>
<comment type="cofactor">
    <cofactor evidence="1">
        <name>[4Fe-4S] cluster</name>
        <dbReference type="ChEBI" id="CHEBI:49883"/>
    </cofactor>
</comment>
<dbReference type="InterPro" id="IPR007197">
    <property type="entry name" value="rSAM"/>
</dbReference>
<evidence type="ECO:0000256" key="5">
    <source>
        <dbReference type="ARBA" id="ARBA00023004"/>
    </source>
</evidence>
<dbReference type="PROSITE" id="PS51918">
    <property type="entry name" value="RADICAL_SAM"/>
    <property type="match status" value="1"/>
</dbReference>
<evidence type="ECO:0000313" key="9">
    <source>
        <dbReference type="Proteomes" id="UP000772812"/>
    </source>
</evidence>
<accession>A0ABS1GF36</accession>
<dbReference type="CDD" id="cd01335">
    <property type="entry name" value="Radical_SAM"/>
    <property type="match status" value="1"/>
</dbReference>
<dbReference type="RefSeq" id="WP_200672966.1">
    <property type="nucleotide sequence ID" value="NZ_JAACYA010000001.1"/>
</dbReference>
<dbReference type="Pfam" id="PF04055">
    <property type="entry name" value="Radical_SAM"/>
    <property type="match status" value="1"/>
</dbReference>
<dbReference type="SFLD" id="SFLDS00029">
    <property type="entry name" value="Radical_SAM"/>
    <property type="match status" value="1"/>
</dbReference>
<evidence type="ECO:0000256" key="2">
    <source>
        <dbReference type="ARBA" id="ARBA00022485"/>
    </source>
</evidence>
<reference evidence="8 9" key="1">
    <citation type="journal article" date="2021" name="Syst. Appl. Microbiol.">
        <title>Persephonella atlantica sp. nov.: How to adapt to physico-chemical gradients in high temperature hydrothermal habitats.</title>
        <authorList>
            <person name="Francois D.X."/>
            <person name="Godfroy A."/>
            <person name="Mathien C."/>
            <person name="Aube J."/>
            <person name="Cathalot C."/>
            <person name="Lesongeur F."/>
            <person name="L'Haridon S."/>
            <person name="Philippon X."/>
            <person name="Roussel E.G."/>
        </authorList>
    </citation>
    <scope>NUCLEOTIDE SEQUENCE [LARGE SCALE GENOMIC DNA]</scope>
    <source>
        <strain evidence="8 9">MO1340</strain>
    </source>
</reference>
<dbReference type="PANTHER" id="PTHR43787">
    <property type="entry name" value="FEMO COFACTOR BIOSYNTHESIS PROTEIN NIFB-RELATED"/>
    <property type="match status" value="1"/>
</dbReference>
<protein>
    <submittedName>
        <fullName evidence="8">Radical SAM protein</fullName>
    </submittedName>
</protein>
<dbReference type="Proteomes" id="UP000772812">
    <property type="component" value="Unassembled WGS sequence"/>
</dbReference>
<sequence>MKYIFGPVLSRRFGKSIGVDVSPDKKQCNFDCLYCEVGKEKTVPQIENPPQVKEIISELEDFLKTSGYPDVITVTASGEPTLYPFLDQLISSINRIKKDSKTLILSNGSTINKPEVREVLKKFDIVKLSLDAADQRTFKKINRVIDGIHVNEIIKGMESFRNEFKGQLVVEVLFVRGVNDSIENIKRLSEVLREIKPDRLDIGTVDRPPAYMVNPLTDRELLEIAQHFKGINTNVITRGKDSTIEKIDISEKQIIQTFRRRPYTYQDIQTVFGEETIIRIKQMIKEGKLEENLSNNEIFITPSVTN</sequence>
<keyword evidence="3" id="KW-0949">S-adenosyl-L-methionine</keyword>
<keyword evidence="5" id="KW-0408">Iron</keyword>
<name>A0ABS1GF36_9AQUI</name>
<dbReference type="Gene3D" id="3.20.20.70">
    <property type="entry name" value="Aldolase class I"/>
    <property type="match status" value="1"/>
</dbReference>
<dbReference type="SMART" id="SM00729">
    <property type="entry name" value="Elp3"/>
    <property type="match status" value="1"/>
</dbReference>
<evidence type="ECO:0000256" key="1">
    <source>
        <dbReference type="ARBA" id="ARBA00001966"/>
    </source>
</evidence>
<evidence type="ECO:0000256" key="6">
    <source>
        <dbReference type="ARBA" id="ARBA00023014"/>
    </source>
</evidence>
<dbReference type="InterPro" id="IPR013785">
    <property type="entry name" value="Aldolase_TIM"/>
</dbReference>
<dbReference type="InterPro" id="IPR006638">
    <property type="entry name" value="Elp3/MiaA/NifB-like_rSAM"/>
</dbReference>
<evidence type="ECO:0000256" key="4">
    <source>
        <dbReference type="ARBA" id="ARBA00022723"/>
    </source>
</evidence>
<gene>
    <name evidence="8" type="ORF">GWK41_00535</name>
</gene>
<evidence type="ECO:0000256" key="3">
    <source>
        <dbReference type="ARBA" id="ARBA00022691"/>
    </source>
</evidence>
<organism evidence="8 9">
    <name type="scientific">Persephonella atlantica</name>
    <dbReference type="NCBI Taxonomy" id="2699429"/>
    <lineage>
        <taxon>Bacteria</taxon>
        <taxon>Pseudomonadati</taxon>
        <taxon>Aquificota</taxon>
        <taxon>Aquificia</taxon>
        <taxon>Aquificales</taxon>
        <taxon>Hydrogenothermaceae</taxon>
        <taxon>Persephonella</taxon>
    </lineage>
</organism>
<keyword evidence="6" id="KW-0411">Iron-sulfur</keyword>